<keyword evidence="3" id="KW-0813">Transport</keyword>
<sequence length="445" mass="47497">MRCARSLTTRHCFAMEKPKYIYDIDDHPPLRYGLVYGLQWAVIMFPVLIIVAKFAGQALHMDAAGEIRFFQLTLMVSGFFSAVQSLWGHRYPVLDGPASALLLTFIVLAPFGIGAIQGGTLLGGALLIGLVLVGKLKKIMDYTTPNVVGVILMLISFTLLPYVTRSMIGLDAMHRNGQLSTFLVSLSLVVLMAAFSHWFKGFWKTIALLLGMLLGTLVFSLIGFAHWGNVLTAPWISVPPDWIPAQPRFYWPAVLACASSYIAVIVNSLGSLHGIANLTDTERLPRAMSRCILLNGIGGIVCGFLGIVGTVSYSLSPGVVLANRVASRYTTAYCGVIFLFAAFVPKLATLLASVPAPVVGAALCAAMGAQVGAGLAIVSSDKLTGRDYFVVGLPVVVGTLIGFLPDPFLDAVPAGLRIFLGNGLIVGIAMVLLLEHVLMRNGNGS</sequence>
<comment type="caution">
    <text evidence="8">The sequence shown here is derived from an EMBL/GenBank/DDBJ whole genome shotgun (WGS) entry which is preliminary data.</text>
</comment>
<dbReference type="AlphaFoldDB" id="A0A9W6CXY6"/>
<dbReference type="NCBIfam" id="NF037981">
    <property type="entry name" value="NCS2_1"/>
    <property type="match status" value="1"/>
</dbReference>
<gene>
    <name evidence="8" type="ORF">DAMNIGENAA_12890</name>
</gene>
<evidence type="ECO:0000256" key="5">
    <source>
        <dbReference type="ARBA" id="ARBA00022989"/>
    </source>
</evidence>
<feature type="transmembrane region" description="Helical" evidence="7">
    <location>
        <begin position="100"/>
        <end position="133"/>
    </location>
</feature>
<dbReference type="PANTHER" id="PTHR42810">
    <property type="entry name" value="PURINE PERMEASE C1399.01C-RELATED"/>
    <property type="match status" value="1"/>
</dbReference>
<evidence type="ECO:0000256" key="4">
    <source>
        <dbReference type="ARBA" id="ARBA00022692"/>
    </source>
</evidence>
<feature type="transmembrane region" description="Helical" evidence="7">
    <location>
        <begin position="249"/>
        <end position="270"/>
    </location>
</feature>
<evidence type="ECO:0000256" key="1">
    <source>
        <dbReference type="ARBA" id="ARBA00004141"/>
    </source>
</evidence>
<feature type="transmembrane region" description="Helical" evidence="7">
    <location>
        <begin position="356"/>
        <end position="376"/>
    </location>
</feature>
<feature type="transmembrane region" description="Helical" evidence="7">
    <location>
        <begin position="145"/>
        <end position="164"/>
    </location>
</feature>
<reference evidence="8" key="1">
    <citation type="submission" date="2022-12" db="EMBL/GenBank/DDBJ databases">
        <title>Reference genome sequencing for broad-spectrum identification of bacterial and archaeal isolates by mass spectrometry.</title>
        <authorList>
            <person name="Sekiguchi Y."/>
            <person name="Tourlousse D.M."/>
        </authorList>
    </citation>
    <scope>NUCLEOTIDE SEQUENCE</scope>
    <source>
        <strain evidence="8">ASRB1</strain>
    </source>
</reference>
<feature type="transmembrane region" description="Helical" evidence="7">
    <location>
        <begin position="291"/>
        <end position="313"/>
    </location>
</feature>
<feature type="transmembrane region" description="Helical" evidence="7">
    <location>
        <begin position="325"/>
        <end position="344"/>
    </location>
</feature>
<feature type="transmembrane region" description="Helical" evidence="7">
    <location>
        <begin position="388"/>
        <end position="406"/>
    </location>
</feature>
<evidence type="ECO:0000256" key="7">
    <source>
        <dbReference type="SAM" id="Phobius"/>
    </source>
</evidence>
<keyword evidence="6 7" id="KW-0472">Membrane</keyword>
<protein>
    <submittedName>
        <fullName evidence="8">Uracil-xanthine permease</fullName>
    </submittedName>
</protein>
<dbReference type="RefSeq" id="WP_281793101.1">
    <property type="nucleotide sequence ID" value="NZ_BSDR01000001.1"/>
</dbReference>
<comment type="similarity">
    <text evidence="2">Belongs to the nucleobase:cation symporter-2 (NCS2) (TC 2.A.40) family.</text>
</comment>
<feature type="transmembrane region" description="Helical" evidence="7">
    <location>
        <begin position="34"/>
        <end position="55"/>
    </location>
</feature>
<keyword evidence="5 7" id="KW-1133">Transmembrane helix</keyword>
<evidence type="ECO:0000313" key="8">
    <source>
        <dbReference type="EMBL" id="GLI33856.1"/>
    </source>
</evidence>
<dbReference type="GO" id="GO:0005886">
    <property type="term" value="C:plasma membrane"/>
    <property type="evidence" value="ECO:0007669"/>
    <property type="project" value="TreeGrafter"/>
</dbReference>
<organism evidence="8 9">
    <name type="scientific">Desulforhabdus amnigena</name>
    <dbReference type="NCBI Taxonomy" id="40218"/>
    <lineage>
        <taxon>Bacteria</taxon>
        <taxon>Pseudomonadati</taxon>
        <taxon>Thermodesulfobacteriota</taxon>
        <taxon>Syntrophobacteria</taxon>
        <taxon>Syntrophobacterales</taxon>
        <taxon>Syntrophobacteraceae</taxon>
        <taxon>Desulforhabdus</taxon>
    </lineage>
</organism>
<dbReference type="PANTHER" id="PTHR42810:SF2">
    <property type="entry name" value="PURINE PERMEASE C1399.01C-RELATED"/>
    <property type="match status" value="1"/>
</dbReference>
<comment type="subcellular location">
    <subcellularLocation>
        <location evidence="1">Membrane</location>
        <topology evidence="1">Multi-pass membrane protein</topology>
    </subcellularLocation>
</comment>
<evidence type="ECO:0000256" key="2">
    <source>
        <dbReference type="ARBA" id="ARBA00008821"/>
    </source>
</evidence>
<evidence type="ECO:0000256" key="6">
    <source>
        <dbReference type="ARBA" id="ARBA00023136"/>
    </source>
</evidence>
<evidence type="ECO:0000256" key="3">
    <source>
        <dbReference type="ARBA" id="ARBA00022448"/>
    </source>
</evidence>
<accession>A0A9W6CXY6</accession>
<dbReference type="GO" id="GO:0042907">
    <property type="term" value="F:xanthine transmembrane transporter activity"/>
    <property type="evidence" value="ECO:0007669"/>
    <property type="project" value="TreeGrafter"/>
</dbReference>
<dbReference type="InterPro" id="IPR006043">
    <property type="entry name" value="NCS2"/>
</dbReference>
<keyword evidence="4 7" id="KW-0812">Transmembrane</keyword>
<dbReference type="Proteomes" id="UP001144372">
    <property type="component" value="Unassembled WGS sequence"/>
</dbReference>
<proteinExistence type="inferred from homology"/>
<feature type="transmembrane region" description="Helical" evidence="7">
    <location>
        <begin position="206"/>
        <end position="229"/>
    </location>
</feature>
<feature type="transmembrane region" description="Helical" evidence="7">
    <location>
        <begin position="418"/>
        <end position="439"/>
    </location>
</feature>
<dbReference type="Pfam" id="PF00860">
    <property type="entry name" value="Xan_ur_permease"/>
    <property type="match status" value="1"/>
</dbReference>
<dbReference type="EMBL" id="BSDR01000001">
    <property type="protein sequence ID" value="GLI33856.1"/>
    <property type="molecule type" value="Genomic_DNA"/>
</dbReference>
<feature type="transmembrane region" description="Helical" evidence="7">
    <location>
        <begin position="179"/>
        <end position="199"/>
    </location>
</feature>
<name>A0A9W6CXY6_9BACT</name>
<feature type="transmembrane region" description="Helical" evidence="7">
    <location>
        <begin position="67"/>
        <end position="88"/>
    </location>
</feature>
<evidence type="ECO:0000313" key="9">
    <source>
        <dbReference type="Proteomes" id="UP001144372"/>
    </source>
</evidence>
<keyword evidence="9" id="KW-1185">Reference proteome</keyword>